<evidence type="ECO:0000313" key="2">
    <source>
        <dbReference type="Proteomes" id="UP000281985"/>
    </source>
</evidence>
<name>A0A3M0GGC8_9FLAO</name>
<evidence type="ECO:0000313" key="1">
    <source>
        <dbReference type="EMBL" id="RMB63985.1"/>
    </source>
</evidence>
<dbReference type="AlphaFoldDB" id="A0A3M0GGC8"/>
<organism evidence="1 2">
    <name type="scientific">Dokdonia sinensis</name>
    <dbReference type="NCBI Taxonomy" id="2479847"/>
    <lineage>
        <taxon>Bacteria</taxon>
        <taxon>Pseudomonadati</taxon>
        <taxon>Bacteroidota</taxon>
        <taxon>Flavobacteriia</taxon>
        <taxon>Flavobacteriales</taxon>
        <taxon>Flavobacteriaceae</taxon>
        <taxon>Dokdonia</taxon>
    </lineage>
</organism>
<reference evidence="1 2" key="1">
    <citation type="submission" date="2018-10" db="EMBL/GenBank/DDBJ databases">
        <title>Dokdonia luteus sp. nov., isolated from sea water.</title>
        <authorList>
            <person name="Zhou L.Y."/>
            <person name="Du Z.J."/>
        </authorList>
    </citation>
    <scope>NUCLEOTIDE SEQUENCE [LARGE SCALE GENOMIC DNA]</scope>
    <source>
        <strain evidence="1 2">SH27</strain>
    </source>
</reference>
<dbReference type="InterPro" id="IPR014985">
    <property type="entry name" value="WbqC"/>
</dbReference>
<protein>
    <recommendedName>
        <fullName evidence="3">WbqC family protein</fullName>
    </recommendedName>
</protein>
<dbReference type="Pfam" id="PF08889">
    <property type="entry name" value="WbqC"/>
    <property type="match status" value="1"/>
</dbReference>
<gene>
    <name evidence="1" type="ORF">EAX61_00975</name>
</gene>
<dbReference type="EMBL" id="REFV01000001">
    <property type="protein sequence ID" value="RMB63985.1"/>
    <property type="molecule type" value="Genomic_DNA"/>
</dbReference>
<comment type="caution">
    <text evidence="1">The sequence shown here is derived from an EMBL/GenBank/DDBJ whole genome shotgun (WGS) entry which is preliminary data.</text>
</comment>
<keyword evidence="2" id="KW-1185">Reference proteome</keyword>
<dbReference type="Proteomes" id="UP000281985">
    <property type="component" value="Unassembled WGS sequence"/>
</dbReference>
<proteinExistence type="predicted"/>
<dbReference type="RefSeq" id="WP_121915781.1">
    <property type="nucleotide sequence ID" value="NZ_REFV01000001.1"/>
</dbReference>
<evidence type="ECO:0008006" key="3">
    <source>
        <dbReference type="Google" id="ProtNLM"/>
    </source>
</evidence>
<dbReference type="OrthoDB" id="1523452at2"/>
<sequence>MNTILLQPAYFAPIIQYATIAQAKAVVFEVHDNYQKQSYRNRFKIATATGVLSLTIPILHRVDKTARHQTTNEVRIENQFKWQRNHWRSLKTAYQTSPYFEYYEDDLEPLYHMEWDTLSAFHEGCNAFVMECLQIEVPTSNSTEYFRTPTAQKDLRFLIDSKSKRDYPLPEYNQLFAENHGYLKNMSVLDLLFNQGPNAITYLEKVDLSAL</sequence>
<accession>A0A3M0GGC8</accession>